<evidence type="ECO:0000313" key="2">
    <source>
        <dbReference type="Proteomes" id="UP001281761"/>
    </source>
</evidence>
<dbReference type="Proteomes" id="UP001281761">
    <property type="component" value="Unassembled WGS sequence"/>
</dbReference>
<reference evidence="1 2" key="1">
    <citation type="journal article" date="2022" name="bioRxiv">
        <title>Genomics of Preaxostyla Flagellates Illuminates Evolutionary Transitions and the Path Towards Mitochondrial Loss.</title>
        <authorList>
            <person name="Novak L.V.F."/>
            <person name="Treitli S.C."/>
            <person name="Pyrih J."/>
            <person name="Halakuc P."/>
            <person name="Pipaliya S.V."/>
            <person name="Vacek V."/>
            <person name="Brzon O."/>
            <person name="Soukal P."/>
            <person name="Eme L."/>
            <person name="Dacks J.B."/>
            <person name="Karnkowska A."/>
            <person name="Elias M."/>
            <person name="Hampl V."/>
        </authorList>
    </citation>
    <scope>NUCLEOTIDE SEQUENCE [LARGE SCALE GENOMIC DNA]</scope>
    <source>
        <strain evidence="1">NAU3</strain>
        <tissue evidence="1">Gut</tissue>
    </source>
</reference>
<gene>
    <name evidence="1" type="ORF">BLNAU_5117</name>
</gene>
<accession>A0ABQ9Y846</accession>
<sequence length="108" mass="12533">MKILRTQIRDCSTKHYYTLVKADLIPQLIVTLNPQSLSFAEKAKIHTCLIRIIADCFWLTTPDCFEELECEDPSEQQAARETVLKQVVAPSEQYLRHLCVNRYSRSDC</sequence>
<dbReference type="EMBL" id="JARBJD010000026">
    <property type="protein sequence ID" value="KAK2959920.1"/>
    <property type="molecule type" value="Genomic_DNA"/>
</dbReference>
<name>A0ABQ9Y846_9EUKA</name>
<comment type="caution">
    <text evidence="1">The sequence shown here is derived from an EMBL/GenBank/DDBJ whole genome shotgun (WGS) entry which is preliminary data.</text>
</comment>
<protein>
    <submittedName>
        <fullName evidence="1">Uncharacterized protein</fullName>
    </submittedName>
</protein>
<proteinExistence type="predicted"/>
<keyword evidence="2" id="KW-1185">Reference proteome</keyword>
<organism evidence="1 2">
    <name type="scientific">Blattamonas nauphoetae</name>
    <dbReference type="NCBI Taxonomy" id="2049346"/>
    <lineage>
        <taxon>Eukaryota</taxon>
        <taxon>Metamonada</taxon>
        <taxon>Preaxostyla</taxon>
        <taxon>Oxymonadida</taxon>
        <taxon>Blattamonas</taxon>
    </lineage>
</organism>
<evidence type="ECO:0000313" key="1">
    <source>
        <dbReference type="EMBL" id="KAK2959920.1"/>
    </source>
</evidence>